<evidence type="ECO:0000256" key="5">
    <source>
        <dbReference type="SAM" id="SignalP"/>
    </source>
</evidence>
<protein>
    <submittedName>
        <fullName evidence="8">Glycosyl hydrolase 5 family protein-like</fullName>
    </submittedName>
</protein>
<evidence type="ECO:0000256" key="4">
    <source>
        <dbReference type="RuleBase" id="RU361153"/>
    </source>
</evidence>
<feature type="signal peptide" evidence="5">
    <location>
        <begin position="1"/>
        <end position="26"/>
    </location>
</feature>
<dbReference type="InterPro" id="IPR035992">
    <property type="entry name" value="Ricin_B-like_lectins"/>
</dbReference>
<evidence type="ECO:0000313" key="7">
    <source>
        <dbReference type="Proteomes" id="UP000813463"/>
    </source>
</evidence>
<dbReference type="SUPFAM" id="SSF51445">
    <property type="entry name" value="(Trans)glycosidases"/>
    <property type="match status" value="1"/>
</dbReference>
<sequence>MGKCRVLFFLLSIFSLFSFFLPTLHALPLSTSSRWIVDEKGQRVKLACVNWPSHLDLAVAEGLTKQPVDVISKKIKDMGFNCVRFTWPLYLATNNSLASTTVRQSFTNAGISKDVVANLQANNPSIVDLSLINAFKAVVGSLSKNKVMVILDNHISKPGWCCADSDGNSFFGDKYFNPNLWVKGLTKMATLFKDNPFVVGMSLRNELRGPMQNTKDWYRYMQQGAEQVHKANPNVLVIISGLSFDTNLSFLKKQPLFLTFTRKLVFEVHHYSFTGGPKWRVGNANQVCADMTNNLMQNAGFLMDQGFPLFVGEWGLAMVGTSESEERYLNCFLGWAMEYDLDWGLWTLSGSYNVKLGEVGAAESFGLLNRNWTDVSNEGIFQRISTIQPLRQGPETSYRHKHKIIFHPATGLCILKTTGMGVQLGNCSESNHWDYTPQNTLAIEGSYLCLQAQGSNRPARLTINSQNTGTKWVQMSDSKLHLATELSNNNNTTVCLDVDSGHNLITNPCKCLSKDIKCDPGSQWFKIADACDFY</sequence>
<dbReference type="RefSeq" id="XP_021853265.1">
    <property type="nucleotide sequence ID" value="XM_021997573.2"/>
</dbReference>
<dbReference type="InterPro" id="IPR001547">
    <property type="entry name" value="Glyco_hydro_5"/>
</dbReference>
<dbReference type="AlphaFoldDB" id="A0A9R0IRJ4"/>
<name>A0A9R0IRJ4_SPIOL</name>
<organism evidence="7 8">
    <name type="scientific">Spinacia oleracea</name>
    <name type="common">Spinach</name>
    <dbReference type="NCBI Taxonomy" id="3562"/>
    <lineage>
        <taxon>Eukaryota</taxon>
        <taxon>Viridiplantae</taxon>
        <taxon>Streptophyta</taxon>
        <taxon>Embryophyta</taxon>
        <taxon>Tracheophyta</taxon>
        <taxon>Spermatophyta</taxon>
        <taxon>Magnoliopsida</taxon>
        <taxon>eudicotyledons</taxon>
        <taxon>Gunneridae</taxon>
        <taxon>Pentapetalae</taxon>
        <taxon>Caryophyllales</taxon>
        <taxon>Chenopodiaceae</taxon>
        <taxon>Chenopodioideae</taxon>
        <taxon>Anserineae</taxon>
        <taxon>Spinacia</taxon>
    </lineage>
</organism>
<dbReference type="Gene3D" id="3.20.20.80">
    <property type="entry name" value="Glycosidases"/>
    <property type="match status" value="1"/>
</dbReference>
<dbReference type="InterPro" id="IPR017853">
    <property type="entry name" value="GH"/>
</dbReference>
<evidence type="ECO:0000259" key="6">
    <source>
        <dbReference type="Pfam" id="PF00150"/>
    </source>
</evidence>
<dbReference type="SUPFAM" id="SSF50370">
    <property type="entry name" value="Ricin B-like lectins"/>
    <property type="match status" value="1"/>
</dbReference>
<evidence type="ECO:0000256" key="3">
    <source>
        <dbReference type="ARBA" id="ARBA00023295"/>
    </source>
</evidence>
<evidence type="ECO:0000256" key="1">
    <source>
        <dbReference type="ARBA" id="ARBA00005641"/>
    </source>
</evidence>
<dbReference type="GO" id="GO:0004553">
    <property type="term" value="F:hydrolase activity, hydrolyzing O-glycosyl compounds"/>
    <property type="evidence" value="ECO:0007669"/>
    <property type="project" value="InterPro"/>
</dbReference>
<gene>
    <name evidence="8" type="primary">LOC110792746</name>
</gene>
<reference evidence="8" key="2">
    <citation type="submission" date="2025-08" db="UniProtKB">
        <authorList>
            <consortium name="RefSeq"/>
        </authorList>
    </citation>
    <scope>IDENTIFICATION</scope>
    <source>
        <tissue evidence="8">Leaf</tissue>
    </source>
</reference>
<dbReference type="PANTHER" id="PTHR31263">
    <property type="entry name" value="CELLULASE FAMILY PROTEIN (AFU_ORTHOLOGUE AFUA_5G14560)"/>
    <property type="match status" value="1"/>
</dbReference>
<accession>A0A9R0IRJ4</accession>
<dbReference type="GeneID" id="110792746"/>
<dbReference type="OrthoDB" id="442731at2759"/>
<keyword evidence="5" id="KW-0732">Signal</keyword>
<keyword evidence="7" id="KW-1185">Reference proteome</keyword>
<keyword evidence="2 4" id="KW-0378">Hydrolase</keyword>
<evidence type="ECO:0000313" key="8">
    <source>
        <dbReference type="RefSeq" id="XP_021853265.1"/>
    </source>
</evidence>
<dbReference type="Proteomes" id="UP000813463">
    <property type="component" value="Chromosome 1"/>
</dbReference>
<dbReference type="GO" id="GO:0000272">
    <property type="term" value="P:polysaccharide catabolic process"/>
    <property type="evidence" value="ECO:0007669"/>
    <property type="project" value="InterPro"/>
</dbReference>
<comment type="similarity">
    <text evidence="1 4">Belongs to the glycosyl hydrolase 5 (cellulase A) family.</text>
</comment>
<dbReference type="KEGG" id="soe:110792746"/>
<dbReference type="Pfam" id="PF00150">
    <property type="entry name" value="Cellulase"/>
    <property type="match status" value="1"/>
</dbReference>
<dbReference type="Gene3D" id="2.80.10.50">
    <property type="match status" value="1"/>
</dbReference>
<keyword evidence="3 4" id="KW-0326">Glycosidase</keyword>
<feature type="chain" id="PRO_5040471977" evidence="5">
    <location>
        <begin position="27"/>
        <end position="534"/>
    </location>
</feature>
<reference evidence="7" key="1">
    <citation type="journal article" date="2021" name="Nat. Commun.">
        <title>Genomic analyses provide insights into spinach domestication and the genetic basis of agronomic traits.</title>
        <authorList>
            <person name="Cai X."/>
            <person name="Sun X."/>
            <person name="Xu C."/>
            <person name="Sun H."/>
            <person name="Wang X."/>
            <person name="Ge C."/>
            <person name="Zhang Z."/>
            <person name="Wang Q."/>
            <person name="Fei Z."/>
            <person name="Jiao C."/>
            <person name="Wang Q."/>
        </authorList>
    </citation>
    <scope>NUCLEOTIDE SEQUENCE [LARGE SCALE GENOMIC DNA]</scope>
    <source>
        <strain evidence="7">cv. Varoflay</strain>
    </source>
</reference>
<dbReference type="PANTHER" id="PTHR31263:SF44">
    <property type="entry name" value="OS04G0481200 PROTEIN"/>
    <property type="match status" value="1"/>
</dbReference>
<feature type="domain" description="Glycoside hydrolase family 5" evidence="6">
    <location>
        <begin position="67"/>
        <end position="349"/>
    </location>
</feature>
<proteinExistence type="inferred from homology"/>
<evidence type="ECO:0000256" key="2">
    <source>
        <dbReference type="ARBA" id="ARBA00022801"/>
    </source>
</evidence>